<dbReference type="SUPFAM" id="SSF49899">
    <property type="entry name" value="Concanavalin A-like lectins/glucanases"/>
    <property type="match status" value="1"/>
</dbReference>
<evidence type="ECO:0000313" key="3">
    <source>
        <dbReference type="Proteomes" id="UP000198625"/>
    </source>
</evidence>
<dbReference type="STRING" id="415015.SAMN05660462_00153"/>
<dbReference type="AlphaFoldDB" id="A0A1H3K6A4"/>
<keyword evidence="1" id="KW-1133">Transmembrane helix</keyword>
<accession>A0A1H3K6A4</accession>
<dbReference type="InterPro" id="IPR013320">
    <property type="entry name" value="ConA-like_dom_sf"/>
</dbReference>
<dbReference type="Proteomes" id="UP000198625">
    <property type="component" value="Unassembled WGS sequence"/>
</dbReference>
<organism evidence="2 3">
    <name type="scientific">Proteiniborus ethanoligenes</name>
    <dbReference type="NCBI Taxonomy" id="415015"/>
    <lineage>
        <taxon>Bacteria</taxon>
        <taxon>Bacillati</taxon>
        <taxon>Bacillota</taxon>
        <taxon>Clostridia</taxon>
        <taxon>Eubacteriales</taxon>
        <taxon>Proteiniborus</taxon>
    </lineage>
</organism>
<dbReference type="Gene3D" id="2.60.120.200">
    <property type="match status" value="1"/>
</dbReference>
<keyword evidence="3" id="KW-1185">Reference proteome</keyword>
<sequence>MNNKGMTLIEVILAIMIIGVIVIAFLPSISSGYNMLTGTKKFTIDSFEAQKEIELLMEKARKKEDINAYPQIEENSIKVFGKDVKGYKVSMDISNHGKINAFVGDIRPPEPKVPVADKVNLKGMKNNKEIKYIYGADKDIYLEGSYEITGDTRQYLLNVIQKWYVSEEGFYPIIPEAYPEIDAGNKYPVFPNNYELINGESTKKLTNLEKYLGRHIIYTVTPISKIGKYGVEVNSNPLYVIGLPFIDGLSLHLDSSYIDSNNGDFQSWTDLSGTHDLAKPDKPNKTPNIIDGVLYMNGSALKIQENNSLDSENLTIFTVVKNTESGINRIQNIISKYNNSNEQGWQLRLNSENVEFEYMGLEQYWDWGWRYRKKSNTLVSENYGEDKHIIMASFSPNNTLLGIDGSDFLIQNKNYTNSINNEPIIIGGDSSYVQISEILIFKNALSEEERKQVETYLSIKHNLGLNNNN</sequence>
<dbReference type="PROSITE" id="PS00409">
    <property type="entry name" value="PROKAR_NTER_METHYL"/>
    <property type="match status" value="1"/>
</dbReference>
<dbReference type="Pfam" id="PF07963">
    <property type="entry name" value="N_methyl"/>
    <property type="match status" value="1"/>
</dbReference>
<dbReference type="RefSeq" id="WP_091725865.1">
    <property type="nucleotide sequence ID" value="NZ_FNQE01000001.1"/>
</dbReference>
<dbReference type="NCBIfam" id="TIGR02532">
    <property type="entry name" value="IV_pilin_GFxxxE"/>
    <property type="match status" value="1"/>
</dbReference>
<feature type="transmembrane region" description="Helical" evidence="1">
    <location>
        <begin position="7"/>
        <end position="26"/>
    </location>
</feature>
<dbReference type="OrthoDB" id="9842516at2"/>
<keyword evidence="1" id="KW-0812">Transmembrane</keyword>
<reference evidence="2 3" key="1">
    <citation type="submission" date="2016-10" db="EMBL/GenBank/DDBJ databases">
        <authorList>
            <person name="de Groot N.N."/>
        </authorList>
    </citation>
    <scope>NUCLEOTIDE SEQUENCE [LARGE SCALE GENOMIC DNA]</scope>
    <source>
        <strain evidence="2 3">DSM 21650</strain>
    </source>
</reference>
<protein>
    <submittedName>
        <fullName evidence="2">Prepilin-type N-terminal cleavage/methylation domain-containing protein</fullName>
    </submittedName>
</protein>
<dbReference type="EMBL" id="FNQE01000001">
    <property type="protein sequence ID" value="SDY47742.1"/>
    <property type="molecule type" value="Genomic_DNA"/>
</dbReference>
<keyword evidence="1" id="KW-0472">Membrane</keyword>
<evidence type="ECO:0000313" key="2">
    <source>
        <dbReference type="EMBL" id="SDY47742.1"/>
    </source>
</evidence>
<name>A0A1H3K6A4_9FIRM</name>
<gene>
    <name evidence="2" type="ORF">SAMN05660462_00153</name>
</gene>
<proteinExistence type="predicted"/>
<evidence type="ECO:0000256" key="1">
    <source>
        <dbReference type="SAM" id="Phobius"/>
    </source>
</evidence>
<dbReference type="InterPro" id="IPR012902">
    <property type="entry name" value="N_methyl_site"/>
</dbReference>